<dbReference type="WBParaSite" id="nRc.2.0.1.t23467-RA">
    <property type="protein sequence ID" value="nRc.2.0.1.t23467-RA"/>
    <property type="gene ID" value="nRc.2.0.1.g23467"/>
</dbReference>
<accession>A0A915JBD5</accession>
<evidence type="ECO:0000313" key="1">
    <source>
        <dbReference type="Proteomes" id="UP000887565"/>
    </source>
</evidence>
<reference evidence="2" key="1">
    <citation type="submission" date="2022-11" db="UniProtKB">
        <authorList>
            <consortium name="WormBaseParasite"/>
        </authorList>
    </citation>
    <scope>IDENTIFICATION</scope>
</reference>
<name>A0A915JBD5_ROMCU</name>
<organism evidence="1 2">
    <name type="scientific">Romanomermis culicivorax</name>
    <name type="common">Nematode worm</name>
    <dbReference type="NCBI Taxonomy" id="13658"/>
    <lineage>
        <taxon>Eukaryota</taxon>
        <taxon>Metazoa</taxon>
        <taxon>Ecdysozoa</taxon>
        <taxon>Nematoda</taxon>
        <taxon>Enoplea</taxon>
        <taxon>Dorylaimia</taxon>
        <taxon>Mermithida</taxon>
        <taxon>Mermithoidea</taxon>
        <taxon>Mermithidae</taxon>
        <taxon>Romanomermis</taxon>
    </lineage>
</organism>
<proteinExistence type="predicted"/>
<dbReference type="AlphaFoldDB" id="A0A915JBD5"/>
<keyword evidence="1" id="KW-1185">Reference proteome</keyword>
<dbReference type="Proteomes" id="UP000887565">
    <property type="component" value="Unplaced"/>
</dbReference>
<sequence>MTTHISSPYFSGFYVRGVQDELIKLWITNNSQIIPHEEQFHFLIVKRTCAIETYFKATKKKQQELNEALTLQLSNGPSGRQAIRSSVCLSFIVGPENNTYTSNINQRSSNANIKK</sequence>
<protein>
    <submittedName>
        <fullName evidence="2">Uncharacterized protein</fullName>
    </submittedName>
</protein>
<evidence type="ECO:0000313" key="2">
    <source>
        <dbReference type="WBParaSite" id="nRc.2.0.1.t23467-RA"/>
    </source>
</evidence>